<keyword evidence="1 5" id="KW-0479">Metal-binding</keyword>
<feature type="region of interest" description="Disordered" evidence="6">
    <location>
        <begin position="194"/>
        <end position="218"/>
    </location>
</feature>
<evidence type="ECO:0000256" key="3">
    <source>
        <dbReference type="ARBA" id="ARBA00023125"/>
    </source>
</evidence>
<dbReference type="GO" id="GO:0006355">
    <property type="term" value="P:regulation of DNA-templated transcription"/>
    <property type="evidence" value="ECO:0007669"/>
    <property type="project" value="InterPro"/>
</dbReference>
<reference evidence="8 9" key="1">
    <citation type="journal article" date="2017" name="PLoS Biol.">
        <title>The sea cucumber genome provides insights into morphological evolution and visceral regeneration.</title>
        <authorList>
            <person name="Zhang X."/>
            <person name="Sun L."/>
            <person name="Yuan J."/>
            <person name="Sun Y."/>
            <person name="Gao Y."/>
            <person name="Zhang L."/>
            <person name="Li S."/>
            <person name="Dai H."/>
            <person name="Hamel J.F."/>
            <person name="Liu C."/>
            <person name="Yu Y."/>
            <person name="Liu S."/>
            <person name="Lin W."/>
            <person name="Guo K."/>
            <person name="Jin S."/>
            <person name="Xu P."/>
            <person name="Storey K.B."/>
            <person name="Huan P."/>
            <person name="Zhang T."/>
            <person name="Zhou Y."/>
            <person name="Zhang J."/>
            <person name="Lin C."/>
            <person name="Li X."/>
            <person name="Xing L."/>
            <person name="Huo D."/>
            <person name="Sun M."/>
            <person name="Wang L."/>
            <person name="Mercier A."/>
            <person name="Li F."/>
            <person name="Yang H."/>
            <person name="Xiang J."/>
        </authorList>
    </citation>
    <scope>NUCLEOTIDE SEQUENCE [LARGE SCALE GENOMIC DNA]</scope>
    <source>
        <strain evidence="8">Shaxun</strain>
        <tissue evidence="8">Muscle</tissue>
    </source>
</reference>
<dbReference type="Gene3D" id="4.10.1040.10">
    <property type="entry name" value="DM DNA-binding domain"/>
    <property type="match status" value="1"/>
</dbReference>
<dbReference type="GO" id="GO:0046872">
    <property type="term" value="F:metal ion binding"/>
    <property type="evidence" value="ECO:0007669"/>
    <property type="project" value="UniProtKB-KW"/>
</dbReference>
<gene>
    <name evidence="8" type="ORF">BSL78_21616</name>
</gene>
<accession>A0A2G8K0K5</accession>
<organism evidence="8 9">
    <name type="scientific">Stichopus japonicus</name>
    <name type="common">Sea cucumber</name>
    <dbReference type="NCBI Taxonomy" id="307972"/>
    <lineage>
        <taxon>Eukaryota</taxon>
        <taxon>Metazoa</taxon>
        <taxon>Echinodermata</taxon>
        <taxon>Eleutherozoa</taxon>
        <taxon>Echinozoa</taxon>
        <taxon>Holothuroidea</taxon>
        <taxon>Aspidochirotacea</taxon>
        <taxon>Aspidochirotida</taxon>
        <taxon>Stichopodidae</taxon>
        <taxon>Apostichopus</taxon>
    </lineage>
</organism>
<keyword evidence="9" id="KW-1185">Reference proteome</keyword>
<dbReference type="EMBL" id="MRZV01001011">
    <property type="protein sequence ID" value="PIK41536.1"/>
    <property type="molecule type" value="Genomic_DNA"/>
</dbReference>
<comment type="caution">
    <text evidence="8">The sequence shown here is derived from an EMBL/GenBank/DDBJ whole genome shotgun (WGS) entry which is preliminary data.</text>
</comment>
<keyword evidence="2 5" id="KW-0862">Zinc</keyword>
<dbReference type="Pfam" id="PF00751">
    <property type="entry name" value="DM"/>
    <property type="match status" value="1"/>
</dbReference>
<dbReference type="SUPFAM" id="SSF82927">
    <property type="entry name" value="Cysteine-rich DNA binding domain, (DM domain)"/>
    <property type="match status" value="1"/>
</dbReference>
<dbReference type="AlphaFoldDB" id="A0A2G8K0K5"/>
<dbReference type="InterPro" id="IPR001275">
    <property type="entry name" value="DM_DNA-bd"/>
</dbReference>
<proteinExistence type="predicted"/>
<evidence type="ECO:0000313" key="8">
    <source>
        <dbReference type="EMBL" id="PIK41536.1"/>
    </source>
</evidence>
<dbReference type="STRING" id="307972.A0A2G8K0K5"/>
<evidence type="ECO:0000256" key="6">
    <source>
        <dbReference type="SAM" id="MobiDB-lite"/>
    </source>
</evidence>
<dbReference type="GO" id="GO:0043565">
    <property type="term" value="F:sequence-specific DNA binding"/>
    <property type="evidence" value="ECO:0007669"/>
    <property type="project" value="InterPro"/>
</dbReference>
<evidence type="ECO:0000256" key="1">
    <source>
        <dbReference type="ARBA" id="ARBA00022723"/>
    </source>
</evidence>
<evidence type="ECO:0000256" key="4">
    <source>
        <dbReference type="ARBA" id="ARBA00023242"/>
    </source>
</evidence>
<evidence type="ECO:0000313" key="9">
    <source>
        <dbReference type="Proteomes" id="UP000230750"/>
    </source>
</evidence>
<feature type="domain" description="DM" evidence="7">
    <location>
        <begin position="18"/>
        <end position="65"/>
    </location>
</feature>
<evidence type="ECO:0000256" key="2">
    <source>
        <dbReference type="ARBA" id="ARBA00022833"/>
    </source>
</evidence>
<evidence type="ECO:0000256" key="5">
    <source>
        <dbReference type="PROSITE-ProRule" id="PRU00070"/>
    </source>
</evidence>
<dbReference type="GO" id="GO:0005634">
    <property type="term" value="C:nucleus"/>
    <property type="evidence" value="ECO:0007669"/>
    <property type="project" value="UniProtKB-SubCell"/>
</dbReference>
<dbReference type="SMART" id="SM00301">
    <property type="entry name" value="DM"/>
    <property type="match status" value="1"/>
</dbReference>
<keyword evidence="3 5" id="KW-0238">DNA-binding</keyword>
<keyword evidence="4 5" id="KW-0539">Nucleus</keyword>
<sequence>MDLECLGPMARLRSEPKCAKCRNHHEIVPRKGHKNRCPWFNCYCKKCSSTTEKREYFARRQKYKRDLKLSSPDQNINEDVQLLLNLKVNNTDKKVKPPDSIEEPTESKWRTPDYKWKYRFSGTIQNNMFYPAVPNTSAVQPHAVMSPTKQFEAVSPPEESPQSPKVSKVKACSESCPYCTCSHIEKLYPPTQQKQSYTDLEDYQPTSHEPPGPLMSTPNYYPEQWSPEPDIYCEPYQTHYLDSVSQVTVREQPHHSPTPSLRYPFNANVVSQNMINFRFMQR</sequence>
<name>A0A2G8K0K5_STIJA</name>
<dbReference type="PROSITE" id="PS50809">
    <property type="entry name" value="DM_2"/>
    <property type="match status" value="1"/>
</dbReference>
<feature type="DNA-binding region" description="DM" evidence="5">
    <location>
        <begin position="18"/>
        <end position="65"/>
    </location>
</feature>
<dbReference type="PROSITE" id="PS40000">
    <property type="entry name" value="DM_1"/>
    <property type="match status" value="1"/>
</dbReference>
<dbReference type="OrthoDB" id="6162476at2759"/>
<evidence type="ECO:0000259" key="7">
    <source>
        <dbReference type="PROSITE" id="PS50809"/>
    </source>
</evidence>
<dbReference type="InterPro" id="IPR036407">
    <property type="entry name" value="DM_DNA-bd_sf"/>
</dbReference>
<protein>
    <recommendedName>
        <fullName evidence="7">DM domain-containing protein</fullName>
    </recommendedName>
</protein>
<comment type="subcellular location">
    <subcellularLocation>
        <location evidence="5">Nucleus</location>
    </subcellularLocation>
</comment>
<dbReference type="Proteomes" id="UP000230750">
    <property type="component" value="Unassembled WGS sequence"/>
</dbReference>